<dbReference type="EMBL" id="OZ023709">
    <property type="protein sequence ID" value="CAK9881920.1"/>
    <property type="molecule type" value="Genomic_DNA"/>
</dbReference>
<keyword evidence="2" id="KW-1185">Reference proteome</keyword>
<evidence type="ECO:0000313" key="1">
    <source>
        <dbReference type="EMBL" id="CAK9881920.1"/>
    </source>
</evidence>
<reference evidence="1" key="1">
    <citation type="submission" date="2024-03" db="EMBL/GenBank/DDBJ databases">
        <authorList>
            <consortium name="ELIXIR-Norway"/>
            <consortium name="Elixir Norway"/>
        </authorList>
    </citation>
    <scope>NUCLEOTIDE SEQUENCE</scope>
</reference>
<proteinExistence type="predicted"/>
<dbReference type="Proteomes" id="UP001497522">
    <property type="component" value="Chromosome 8"/>
</dbReference>
<evidence type="ECO:0000313" key="2">
    <source>
        <dbReference type="Proteomes" id="UP001497522"/>
    </source>
</evidence>
<accession>A0ABP1BZN8</accession>
<name>A0ABP1BZN8_9BRYO</name>
<protein>
    <submittedName>
        <fullName evidence="1">Uncharacterized protein</fullName>
    </submittedName>
</protein>
<organism evidence="1 2">
    <name type="scientific">Sphagnum jensenii</name>
    <dbReference type="NCBI Taxonomy" id="128206"/>
    <lineage>
        <taxon>Eukaryota</taxon>
        <taxon>Viridiplantae</taxon>
        <taxon>Streptophyta</taxon>
        <taxon>Embryophyta</taxon>
        <taxon>Bryophyta</taxon>
        <taxon>Sphagnophytina</taxon>
        <taxon>Sphagnopsida</taxon>
        <taxon>Sphagnales</taxon>
        <taxon>Sphagnaceae</taxon>
        <taxon>Sphagnum</taxon>
    </lineage>
</organism>
<sequence>MVVEVFFAPFRPEVIEDEAMENVERLSGVRKFAGVVHEEVGRIVIKFHGGFTKEHEGPGGSEVTMNFPFVPNALEGLPHVLSHGAINVTEEGSVFEGRGGLPMPLPWVPREVLNKAGFEDPEGWCFLTCNLQFLSDFESRPGAFLGENSDQAEVVGGDGDNLVGGGLDAPIGRHSFEFDRSSLSRGYVEDKIDPFEGGIV</sequence>
<gene>
    <name evidence="1" type="ORF">CSSPJE1EN2_LOCUS23276</name>
</gene>